<feature type="region of interest" description="Disordered" evidence="1">
    <location>
        <begin position="48"/>
        <end position="72"/>
    </location>
</feature>
<protein>
    <submittedName>
        <fullName evidence="2">Permease of the drug/metabolite transporter (DMT) superfamily</fullName>
    </submittedName>
</protein>
<accession>A0A6J4HSR4</accession>
<sequence>EPPARRLRLPHRHRRGLGDELAGDEAADAGLAALHLPGAGGQRLRGAALADRTAPAGRAAAPPRPVGAAGGGGAAERHLLALLRPAGDPLARCLGGGDHRLYDAGLGDDARLALPRRAAGLAPTCRAGARARGRDAVDGGSARPRLRAGGGEAAGRARHPDDGAALRLRHHLDQALPGGDGAGAARRLAARHRRAAGGRGGARLRTGASGRGAPARLGLPRLRLHHRPVPGLSRLVPGAEAAAGGDGGDRLAAGADHRRARQRWPARRVARCAADRRAGADAGRRRPCIEGM</sequence>
<evidence type="ECO:0000256" key="1">
    <source>
        <dbReference type="SAM" id="MobiDB-lite"/>
    </source>
</evidence>
<name>A0A6J4HSR4_9PROT</name>
<feature type="region of interest" description="Disordered" evidence="1">
    <location>
        <begin position="132"/>
        <end position="159"/>
    </location>
</feature>
<evidence type="ECO:0000313" key="2">
    <source>
        <dbReference type="EMBL" id="CAA9230032.1"/>
    </source>
</evidence>
<reference evidence="2" key="1">
    <citation type="submission" date="2020-02" db="EMBL/GenBank/DDBJ databases">
        <authorList>
            <person name="Meier V. D."/>
        </authorList>
    </citation>
    <scope>NUCLEOTIDE SEQUENCE</scope>
    <source>
        <strain evidence="2">AVDCRST_MAG27</strain>
    </source>
</reference>
<feature type="compositionally biased region" description="Low complexity" evidence="1">
    <location>
        <begin position="203"/>
        <end position="213"/>
    </location>
</feature>
<feature type="region of interest" description="Disordered" evidence="1">
    <location>
        <begin position="1"/>
        <end position="21"/>
    </location>
</feature>
<feature type="compositionally biased region" description="Low complexity" evidence="1">
    <location>
        <begin position="48"/>
        <end position="61"/>
    </location>
</feature>
<feature type="non-terminal residue" evidence="2">
    <location>
        <position position="1"/>
    </location>
</feature>
<feature type="non-terminal residue" evidence="2">
    <location>
        <position position="292"/>
    </location>
</feature>
<feature type="region of interest" description="Disordered" evidence="1">
    <location>
        <begin position="193"/>
        <end position="213"/>
    </location>
</feature>
<organism evidence="2">
    <name type="scientific">uncultured Craurococcus sp</name>
    <dbReference type="NCBI Taxonomy" id="1135998"/>
    <lineage>
        <taxon>Bacteria</taxon>
        <taxon>Pseudomonadati</taxon>
        <taxon>Pseudomonadota</taxon>
        <taxon>Alphaproteobacteria</taxon>
        <taxon>Acetobacterales</taxon>
        <taxon>Acetobacteraceae</taxon>
        <taxon>Craurococcus</taxon>
        <taxon>environmental samples</taxon>
    </lineage>
</organism>
<dbReference type="AlphaFoldDB" id="A0A6J4HSR4"/>
<dbReference type="EMBL" id="CADCTD010000040">
    <property type="protein sequence ID" value="CAA9230032.1"/>
    <property type="molecule type" value="Genomic_DNA"/>
</dbReference>
<gene>
    <name evidence="2" type="ORF">AVDCRST_MAG27-910</name>
</gene>
<feature type="compositionally biased region" description="Basic residues" evidence="1">
    <location>
        <begin position="1"/>
        <end position="15"/>
    </location>
</feature>
<proteinExistence type="predicted"/>